<name>A0A1H3QYB8_9PSEU</name>
<dbReference type="InterPro" id="IPR011659">
    <property type="entry name" value="WD40"/>
</dbReference>
<proteinExistence type="predicted"/>
<dbReference type="EMBL" id="FNON01000010">
    <property type="protein sequence ID" value="SDZ18582.1"/>
    <property type="molecule type" value="Genomic_DNA"/>
</dbReference>
<gene>
    <name evidence="1" type="ORF">SAMN05421504_110167</name>
</gene>
<dbReference type="AlphaFoldDB" id="A0A1H3QYB8"/>
<dbReference type="Gene3D" id="2.120.10.30">
    <property type="entry name" value="TolB, C-terminal domain"/>
    <property type="match status" value="1"/>
</dbReference>
<dbReference type="SUPFAM" id="SSF82171">
    <property type="entry name" value="DPP6 N-terminal domain-like"/>
    <property type="match status" value="1"/>
</dbReference>
<sequence length="320" mass="34594">MKKKLFVLLAAVLVLAGVAVGYVAYARTGSGGVTENTVPVAEGEVMLGQENLLFRNTAEGPGFGKVGAVPVTAAGGPRQLSGLTCDRFAFSKRTGLCLAVQPGTLPPETDVLIVDEHLRVHHKETLPGTPSRARVSPDGRFAYWTLFVSGDSYAETGFSTRAGIYDTQQSKLIKSIEQLAVFLDGERYYANDVNYWGITFADDGNRFYATLGSKGHTYLIEGDFKKFRAKVLRDGVECPSLSPDGTRIAFKKRFGDGWRIAVLELSTLRETVLAETRSVDDQPLWREESVLYGLGGDTWSVKADGSGAPLLLVPHAVSPG</sequence>
<dbReference type="Proteomes" id="UP000199515">
    <property type="component" value="Unassembled WGS sequence"/>
</dbReference>
<dbReference type="Pfam" id="PF07676">
    <property type="entry name" value="PD40"/>
    <property type="match status" value="1"/>
</dbReference>
<reference evidence="1 2" key="1">
    <citation type="submission" date="2016-10" db="EMBL/GenBank/DDBJ databases">
        <authorList>
            <person name="de Groot N.N."/>
        </authorList>
    </citation>
    <scope>NUCLEOTIDE SEQUENCE [LARGE SCALE GENOMIC DNA]</scope>
    <source>
        <strain evidence="1 2">CPCC 202699</strain>
    </source>
</reference>
<protein>
    <submittedName>
        <fullName evidence="1">WD40-like Beta Propeller Repeat</fullName>
    </submittedName>
</protein>
<dbReference type="STRING" id="589385.SAMN05421504_110167"/>
<keyword evidence="2" id="KW-1185">Reference proteome</keyword>
<evidence type="ECO:0000313" key="1">
    <source>
        <dbReference type="EMBL" id="SDZ18582.1"/>
    </source>
</evidence>
<dbReference type="RefSeq" id="WP_091297233.1">
    <property type="nucleotide sequence ID" value="NZ_FNON01000010.1"/>
</dbReference>
<evidence type="ECO:0000313" key="2">
    <source>
        <dbReference type="Proteomes" id="UP000199515"/>
    </source>
</evidence>
<accession>A0A1H3QYB8</accession>
<dbReference type="InterPro" id="IPR011042">
    <property type="entry name" value="6-blade_b-propeller_TolB-like"/>
</dbReference>
<organism evidence="1 2">
    <name type="scientific">Amycolatopsis xylanica</name>
    <dbReference type="NCBI Taxonomy" id="589385"/>
    <lineage>
        <taxon>Bacteria</taxon>
        <taxon>Bacillati</taxon>
        <taxon>Actinomycetota</taxon>
        <taxon>Actinomycetes</taxon>
        <taxon>Pseudonocardiales</taxon>
        <taxon>Pseudonocardiaceae</taxon>
        <taxon>Amycolatopsis</taxon>
    </lineage>
</organism>